<dbReference type="GO" id="GO:0003700">
    <property type="term" value="F:DNA-binding transcription factor activity"/>
    <property type="evidence" value="ECO:0007669"/>
    <property type="project" value="InterPro"/>
</dbReference>
<evidence type="ECO:0000313" key="4">
    <source>
        <dbReference type="Proteomes" id="UP000654947"/>
    </source>
</evidence>
<proteinExistence type="predicted"/>
<sequence length="258" mass="27917">MGGAAGPGGQAWKVGELARRTGLTVRTLHHYEQIGLVLPARRNSAGHRLYGTEEVERLYQVLALRELGLSLERIRELLDAAPSDAATVPSLGDLLAEQLVQVEHRLRALHDLRGTLTALVATARAGTGLDAPALLELIEGMTTVNETFNAYFTPEQIAELEQRRATHGDAVTDVIDAWPALLSDVESAIAAGTDPASAEAVDLARRWAGLLHGFHRGDADMRDSLYRMREDNAEEVRAHGGPSQEAIAFITRAQQAHS</sequence>
<feature type="domain" description="HTH merR-type" evidence="2">
    <location>
        <begin position="11"/>
        <end position="80"/>
    </location>
</feature>
<dbReference type="AlphaFoldDB" id="A0A918XAV3"/>
<comment type="caution">
    <text evidence="3">The sequence shown here is derived from an EMBL/GenBank/DDBJ whole genome shotgun (WGS) entry which is preliminary data.</text>
</comment>
<dbReference type="PANTHER" id="PTHR30204">
    <property type="entry name" value="REDOX-CYCLING DRUG-SENSING TRANSCRIPTIONAL ACTIVATOR SOXR"/>
    <property type="match status" value="1"/>
</dbReference>
<accession>A0A918XAV3</accession>
<dbReference type="InterPro" id="IPR012925">
    <property type="entry name" value="TipAS_dom"/>
</dbReference>
<dbReference type="InterPro" id="IPR047057">
    <property type="entry name" value="MerR_fam"/>
</dbReference>
<dbReference type="InterPro" id="IPR000551">
    <property type="entry name" value="MerR-type_HTH_dom"/>
</dbReference>
<dbReference type="GO" id="GO:0003677">
    <property type="term" value="F:DNA binding"/>
    <property type="evidence" value="ECO:0007669"/>
    <property type="project" value="UniProtKB-KW"/>
</dbReference>
<name>A0A918XAV3_9ACTN</name>
<dbReference type="SMART" id="SM00422">
    <property type="entry name" value="HTH_MERR"/>
    <property type="match status" value="1"/>
</dbReference>
<dbReference type="PANTHER" id="PTHR30204:SF90">
    <property type="entry name" value="HTH-TYPE TRANSCRIPTIONAL ACTIVATOR MTA"/>
    <property type="match status" value="1"/>
</dbReference>
<keyword evidence="1" id="KW-0238">DNA-binding</keyword>
<dbReference type="PROSITE" id="PS00552">
    <property type="entry name" value="HTH_MERR_1"/>
    <property type="match status" value="1"/>
</dbReference>
<evidence type="ECO:0000259" key="2">
    <source>
        <dbReference type="PROSITE" id="PS50937"/>
    </source>
</evidence>
<organism evidence="3 4">
    <name type="scientific">Nocardiopsis kunsanensis</name>
    <dbReference type="NCBI Taxonomy" id="141693"/>
    <lineage>
        <taxon>Bacteria</taxon>
        <taxon>Bacillati</taxon>
        <taxon>Actinomycetota</taxon>
        <taxon>Actinomycetes</taxon>
        <taxon>Streptosporangiales</taxon>
        <taxon>Nocardiopsidaceae</taxon>
        <taxon>Nocardiopsis</taxon>
    </lineage>
</organism>
<keyword evidence="4" id="KW-1185">Reference proteome</keyword>
<dbReference type="PRINTS" id="PR00040">
    <property type="entry name" value="HTHMERR"/>
</dbReference>
<gene>
    <name evidence="3" type="ORF">GCM10007147_12850</name>
</gene>
<reference evidence="3 4" key="1">
    <citation type="journal article" date="2014" name="Int. J. Syst. Evol. Microbiol.">
        <title>Complete genome sequence of Corynebacterium casei LMG S-19264T (=DSM 44701T), isolated from a smear-ripened cheese.</title>
        <authorList>
            <consortium name="US DOE Joint Genome Institute (JGI-PGF)"/>
            <person name="Walter F."/>
            <person name="Albersmeier A."/>
            <person name="Kalinowski J."/>
            <person name="Ruckert C."/>
        </authorList>
    </citation>
    <scope>NUCLEOTIDE SEQUENCE [LARGE SCALE GENOMIC DNA]</scope>
    <source>
        <strain evidence="3 4">KCTC 19473</strain>
    </source>
</reference>
<dbReference type="Pfam" id="PF13411">
    <property type="entry name" value="MerR_1"/>
    <property type="match status" value="1"/>
</dbReference>
<dbReference type="SUPFAM" id="SSF46955">
    <property type="entry name" value="Putative DNA-binding domain"/>
    <property type="match status" value="1"/>
</dbReference>
<dbReference type="EMBL" id="BMXL01000004">
    <property type="protein sequence ID" value="GHD20478.1"/>
    <property type="molecule type" value="Genomic_DNA"/>
</dbReference>
<evidence type="ECO:0000313" key="3">
    <source>
        <dbReference type="EMBL" id="GHD20478.1"/>
    </source>
</evidence>
<dbReference type="PROSITE" id="PS50937">
    <property type="entry name" value="HTH_MERR_2"/>
    <property type="match status" value="1"/>
</dbReference>
<dbReference type="CDD" id="cd01106">
    <property type="entry name" value="HTH_TipAL-Mta"/>
    <property type="match status" value="1"/>
</dbReference>
<protein>
    <submittedName>
        <fullName evidence="3">MerR family transcriptional regulator</fullName>
    </submittedName>
</protein>
<dbReference type="Gene3D" id="1.10.1660.10">
    <property type="match status" value="1"/>
</dbReference>
<dbReference type="InterPro" id="IPR009061">
    <property type="entry name" value="DNA-bd_dom_put_sf"/>
</dbReference>
<dbReference type="Proteomes" id="UP000654947">
    <property type="component" value="Unassembled WGS sequence"/>
</dbReference>
<evidence type="ECO:0000256" key="1">
    <source>
        <dbReference type="ARBA" id="ARBA00023125"/>
    </source>
</evidence>
<dbReference type="Pfam" id="PF07739">
    <property type="entry name" value="TipAS"/>
    <property type="match status" value="1"/>
</dbReference>